<dbReference type="GO" id="GO:0070072">
    <property type="term" value="P:vacuolar proton-transporting V-type ATPase complex assembly"/>
    <property type="evidence" value="ECO:0007669"/>
    <property type="project" value="InterPro"/>
</dbReference>
<dbReference type="Pfam" id="PF21730">
    <property type="entry name" value="Vma22_CCDC115"/>
    <property type="match status" value="1"/>
</dbReference>
<reference evidence="3 4" key="2">
    <citation type="journal article" date="2021" name="Curr. Genet.">
        <title>Genetic response to nitrogen starvation in the aggressive Eucalyptus foliar pathogen Teratosphaeria destructans.</title>
        <authorList>
            <person name="Havenga M."/>
            <person name="Wingfield B.D."/>
            <person name="Wingfield M.J."/>
            <person name="Dreyer L.L."/>
            <person name="Roets F."/>
            <person name="Aylward J."/>
        </authorList>
    </citation>
    <scope>NUCLEOTIDE SEQUENCE [LARGE SCALE GENOMIC DNA]</scope>
    <source>
        <strain evidence="3">CMW44962</strain>
    </source>
</reference>
<dbReference type="GO" id="GO:0051082">
    <property type="term" value="F:unfolded protein binding"/>
    <property type="evidence" value="ECO:0007669"/>
    <property type="project" value="TreeGrafter"/>
</dbReference>
<reference evidence="3 4" key="1">
    <citation type="journal article" date="2018" name="IMA Fungus">
        <title>IMA Genome-F 10: Nine draft genome sequences of Claviceps purpurea s.lat., including C. arundinis, C. humidiphila, and C. cf. spartinae, pseudomolecules for the pitch canker pathogen Fusarium circinatum, draft genome of Davidsoniella eucalypti, Grosmannia galeiformis, Quambalaria eucalypti, and Teratosphaeria destructans.</title>
        <authorList>
            <person name="Wingfield B.D."/>
            <person name="Liu M."/>
            <person name="Nguyen H.D."/>
            <person name="Lane F.A."/>
            <person name="Morgan S.W."/>
            <person name="De Vos L."/>
            <person name="Wilken P.M."/>
            <person name="Duong T.A."/>
            <person name="Aylward J."/>
            <person name="Coetzee M.P."/>
            <person name="Dadej K."/>
            <person name="De Beer Z.W."/>
            <person name="Findlay W."/>
            <person name="Havenga M."/>
            <person name="Kolarik M."/>
            <person name="Menzies J.G."/>
            <person name="Naidoo K."/>
            <person name="Pochopski O."/>
            <person name="Shoukouhi P."/>
            <person name="Santana Q.C."/>
            <person name="Seifert K.A."/>
            <person name="Soal N."/>
            <person name="Steenkamp E.T."/>
            <person name="Tatham C.T."/>
            <person name="van der Nest M.A."/>
            <person name="Wingfield M.J."/>
        </authorList>
    </citation>
    <scope>NUCLEOTIDE SEQUENCE [LARGE SCALE GENOMIC DNA]</scope>
    <source>
        <strain evidence="3">CMW44962</strain>
    </source>
</reference>
<dbReference type="EMBL" id="RIBY02001446">
    <property type="protein sequence ID" value="KAH9828846.1"/>
    <property type="molecule type" value="Genomic_DNA"/>
</dbReference>
<keyword evidence="4" id="KW-1185">Reference proteome</keyword>
<gene>
    <name evidence="3" type="ORF">Tdes44962_MAKER09215</name>
</gene>
<evidence type="ECO:0000256" key="2">
    <source>
        <dbReference type="SAM" id="MobiDB-lite"/>
    </source>
</evidence>
<dbReference type="PANTHER" id="PTHR31996">
    <property type="entry name" value="COILED-COIL DOMAIN-CONTAINING PROTEIN 115"/>
    <property type="match status" value="1"/>
</dbReference>
<dbReference type="GO" id="GO:1990871">
    <property type="term" value="C:Vma12-Vma22 assembly complex"/>
    <property type="evidence" value="ECO:0007669"/>
    <property type="project" value="TreeGrafter"/>
</dbReference>
<organism evidence="3 4">
    <name type="scientific">Teratosphaeria destructans</name>
    <dbReference type="NCBI Taxonomy" id="418781"/>
    <lineage>
        <taxon>Eukaryota</taxon>
        <taxon>Fungi</taxon>
        <taxon>Dikarya</taxon>
        <taxon>Ascomycota</taxon>
        <taxon>Pezizomycotina</taxon>
        <taxon>Dothideomycetes</taxon>
        <taxon>Dothideomycetidae</taxon>
        <taxon>Mycosphaerellales</taxon>
        <taxon>Teratosphaeriaceae</taxon>
        <taxon>Teratosphaeria</taxon>
    </lineage>
</organism>
<dbReference type="OrthoDB" id="408631at2759"/>
<evidence type="ECO:0000256" key="1">
    <source>
        <dbReference type="ARBA" id="ARBA00093634"/>
    </source>
</evidence>
<proteinExistence type="predicted"/>
<dbReference type="PANTHER" id="PTHR31996:SF2">
    <property type="entry name" value="COILED-COIL DOMAIN-CONTAINING PROTEIN 115"/>
    <property type="match status" value="1"/>
</dbReference>
<dbReference type="Proteomes" id="UP001138500">
    <property type="component" value="Unassembled WGS sequence"/>
</dbReference>
<feature type="region of interest" description="Disordered" evidence="2">
    <location>
        <begin position="136"/>
        <end position="204"/>
    </location>
</feature>
<comment type="caution">
    <text evidence="3">The sequence shown here is derived from an EMBL/GenBank/DDBJ whole genome shotgun (WGS) entry which is preliminary data.</text>
</comment>
<sequence>MSERVECDDVEVDKRRIYLAIESFIATFDVDDMASPTNTDHDQAPRPPEPPAIDLATLHDTLDTLLTHYLTLLHHYHSAQQDLQRHLSSAFLSLAQANFKSPHRSRRYGRDFYDERMKAGRVCQFDAAQEEGVKLSLGTVEPIPSATDSDDKAEDEGQPQQEPSPPATPEPQTQHPSPPKTSEETFDRNEAQHDAKDDFPRTPPDPLHWFGILVPRELRTAQASFTSALAGSDQGGKDGAVVRAANAARAMRELEIEIGRCRKGIRKVEAKGRERVEAKGRPA</sequence>
<evidence type="ECO:0000313" key="4">
    <source>
        <dbReference type="Proteomes" id="UP001138500"/>
    </source>
</evidence>
<feature type="compositionally biased region" description="Basic and acidic residues" evidence="2">
    <location>
        <begin position="181"/>
        <end position="200"/>
    </location>
</feature>
<name>A0A9W7W3B6_9PEZI</name>
<dbReference type="InterPro" id="IPR040357">
    <property type="entry name" value="Vma22/CCDC115"/>
</dbReference>
<protein>
    <recommendedName>
        <fullName evidence="1">Vacuolar ATPase assembly protein VMA22</fullName>
    </recommendedName>
</protein>
<dbReference type="AlphaFoldDB" id="A0A9W7W3B6"/>
<accession>A0A9W7W3B6</accession>
<evidence type="ECO:0000313" key="3">
    <source>
        <dbReference type="EMBL" id="KAH9828846.1"/>
    </source>
</evidence>